<dbReference type="SUPFAM" id="SSF56672">
    <property type="entry name" value="DNA/RNA polymerases"/>
    <property type="match status" value="1"/>
</dbReference>
<evidence type="ECO:0000256" key="3">
    <source>
        <dbReference type="ARBA" id="ARBA00023199"/>
    </source>
</evidence>
<sequence length="422" mass="47572">MYALADVNNFYASCETLWRPDLRGRPIVVLSNNDGCVVAQSKEAKALGLKTGAPYFKIKHDFERAGGIAFSSNYELYADMSMRVMAVLEEMAPRTEMYSIDESFLELAGVQNCVDLATFGHQVRARVLRCTGLTVGVGIAQTKTLAKLANYAAKKWSQTQGVVDLSNQERQRKLMDKVPVAEVWGIGRRITKELQNMGIESALQLADASTTMIRKHFSVVVERTVRELRGEPCLSLEEFAPTKQQIICSRSFGERVTEYQDMHQAICMHASRAAEKLRAEHQYCRNINAWVKTSPFSANEKYYGNTASIRLNTPTQDTRDIIAAAIRCLDKIWQPGYRYLKAGVMLQDFYSQGVAQLDLFDEYQPRPNSARLMAALDKINQSGHAGIWFAGQGNQQTWSMKREFLSPAYTTRVADLPRARVY</sequence>
<reference evidence="7 8" key="1">
    <citation type="submission" date="2018-06" db="EMBL/GenBank/DDBJ databases">
        <authorList>
            <consortium name="Pathogen Informatics"/>
            <person name="Doyle S."/>
        </authorList>
    </citation>
    <scope>NUCLEOTIDE SEQUENCE [LARGE SCALE GENOMIC DNA]</scope>
    <source>
        <strain evidence="7 8">NCTC11544</strain>
    </source>
</reference>
<dbReference type="InterPro" id="IPR043128">
    <property type="entry name" value="Rev_trsase/Diguanyl_cyclase"/>
</dbReference>
<dbReference type="SUPFAM" id="SSF100879">
    <property type="entry name" value="Lesion bypass DNA polymerase (Y-family), little finger domain"/>
    <property type="match status" value="1"/>
</dbReference>
<dbReference type="InterPro" id="IPR036775">
    <property type="entry name" value="DNA_pol_Y-fam_lit_finger_sf"/>
</dbReference>
<dbReference type="InterPro" id="IPR025188">
    <property type="entry name" value="DUF4113"/>
</dbReference>
<dbReference type="RefSeq" id="WP_115184569.1">
    <property type="nucleotide sequence ID" value="NZ_CAMKUF010000001.1"/>
</dbReference>
<feature type="domain" description="UmuC" evidence="6">
    <location>
        <begin position="2"/>
        <end position="187"/>
    </location>
</feature>
<dbReference type="Pfam" id="PF00817">
    <property type="entry name" value="IMS"/>
    <property type="match status" value="1"/>
</dbReference>
<dbReference type="GO" id="GO:0003684">
    <property type="term" value="F:damaged DNA binding"/>
    <property type="evidence" value="ECO:0007669"/>
    <property type="project" value="InterPro"/>
</dbReference>
<dbReference type="AlphaFoldDB" id="A0A380AUT3"/>
<evidence type="ECO:0000313" key="7">
    <source>
        <dbReference type="EMBL" id="SUI88081.1"/>
    </source>
</evidence>
<gene>
    <name evidence="7" type="primary">umuC_3</name>
    <name evidence="7" type="ORF">NCTC11544_05094</name>
</gene>
<name>A0A380AUT3_9GAMM</name>
<dbReference type="GO" id="GO:0006281">
    <property type="term" value="P:DNA repair"/>
    <property type="evidence" value="ECO:0007669"/>
    <property type="project" value="UniProtKB-KW"/>
</dbReference>
<dbReference type="GO" id="GO:0005829">
    <property type="term" value="C:cytosol"/>
    <property type="evidence" value="ECO:0007669"/>
    <property type="project" value="TreeGrafter"/>
</dbReference>
<dbReference type="Gene3D" id="1.10.150.20">
    <property type="entry name" value="5' to 3' exonuclease, C-terminal subdomain"/>
    <property type="match status" value="1"/>
</dbReference>
<comment type="similarity">
    <text evidence="1">Belongs to the DNA polymerase type-Y family.</text>
</comment>
<dbReference type="Gene3D" id="3.30.1490.100">
    <property type="entry name" value="DNA polymerase, Y-family, little finger domain"/>
    <property type="match status" value="1"/>
</dbReference>
<dbReference type="Pfam" id="PF11799">
    <property type="entry name" value="IMS_C"/>
    <property type="match status" value="1"/>
</dbReference>
<dbReference type="CDD" id="cd01700">
    <property type="entry name" value="PolY_Pol_V_umuC"/>
    <property type="match status" value="1"/>
</dbReference>
<keyword evidence="4" id="KW-0234">DNA repair</keyword>
<dbReference type="Gene3D" id="3.30.70.270">
    <property type="match status" value="1"/>
</dbReference>
<protein>
    <submittedName>
        <fullName evidence="7">DNA polymerase V subunit UmuC</fullName>
    </submittedName>
</protein>
<organism evidence="7 8">
    <name type="scientific">Serratia quinivorans</name>
    <dbReference type="NCBI Taxonomy" id="137545"/>
    <lineage>
        <taxon>Bacteria</taxon>
        <taxon>Pseudomonadati</taxon>
        <taxon>Pseudomonadota</taxon>
        <taxon>Gammaproteobacteria</taxon>
        <taxon>Enterobacterales</taxon>
        <taxon>Yersiniaceae</taxon>
        <taxon>Serratia</taxon>
    </lineage>
</organism>
<dbReference type="PANTHER" id="PTHR11076">
    <property type="entry name" value="DNA REPAIR POLYMERASE UMUC / TRANSFERASE FAMILY MEMBER"/>
    <property type="match status" value="1"/>
</dbReference>
<dbReference type="GO" id="GO:0042276">
    <property type="term" value="P:error-prone translesion synthesis"/>
    <property type="evidence" value="ECO:0007669"/>
    <property type="project" value="TreeGrafter"/>
</dbReference>
<evidence type="ECO:0000259" key="6">
    <source>
        <dbReference type="PROSITE" id="PS50173"/>
    </source>
</evidence>
<dbReference type="PANTHER" id="PTHR11076:SF34">
    <property type="entry name" value="PROTEIN UMUC"/>
    <property type="match status" value="1"/>
</dbReference>
<evidence type="ECO:0000256" key="2">
    <source>
        <dbReference type="ARBA" id="ARBA00022763"/>
    </source>
</evidence>
<evidence type="ECO:0000313" key="8">
    <source>
        <dbReference type="Proteomes" id="UP000255529"/>
    </source>
</evidence>
<dbReference type="InterPro" id="IPR001126">
    <property type="entry name" value="UmuC"/>
</dbReference>
<keyword evidence="3" id="KW-0741">SOS mutagenesis</keyword>
<keyword evidence="2" id="KW-0227">DNA damage</keyword>
<accession>A0A380AUT3</accession>
<dbReference type="InterPro" id="IPR050116">
    <property type="entry name" value="DNA_polymerase-Y"/>
</dbReference>
<evidence type="ECO:0000256" key="1">
    <source>
        <dbReference type="ARBA" id="ARBA00010945"/>
    </source>
</evidence>
<dbReference type="Gene3D" id="3.40.1170.60">
    <property type="match status" value="1"/>
</dbReference>
<dbReference type="PROSITE" id="PS50173">
    <property type="entry name" value="UMUC"/>
    <property type="match status" value="1"/>
</dbReference>
<dbReference type="EMBL" id="UGYN01000002">
    <property type="protein sequence ID" value="SUI88081.1"/>
    <property type="molecule type" value="Genomic_DNA"/>
</dbReference>
<dbReference type="InterPro" id="IPR043502">
    <property type="entry name" value="DNA/RNA_pol_sf"/>
</dbReference>
<dbReference type="GO" id="GO:0009432">
    <property type="term" value="P:SOS response"/>
    <property type="evidence" value="ECO:0007669"/>
    <property type="project" value="UniProtKB-KW"/>
</dbReference>
<keyword evidence="5" id="KW-0742">SOS response</keyword>
<dbReference type="NCBIfam" id="NF002955">
    <property type="entry name" value="PRK03609.1"/>
    <property type="match status" value="1"/>
</dbReference>
<dbReference type="GO" id="GO:0003887">
    <property type="term" value="F:DNA-directed DNA polymerase activity"/>
    <property type="evidence" value="ECO:0007669"/>
    <property type="project" value="TreeGrafter"/>
</dbReference>
<dbReference type="InterPro" id="IPR017961">
    <property type="entry name" value="DNA_pol_Y-fam_little_finger"/>
</dbReference>
<evidence type="ECO:0000256" key="4">
    <source>
        <dbReference type="ARBA" id="ARBA00023204"/>
    </source>
</evidence>
<dbReference type="Proteomes" id="UP000255529">
    <property type="component" value="Unassembled WGS sequence"/>
</dbReference>
<evidence type="ECO:0000256" key="5">
    <source>
        <dbReference type="ARBA" id="ARBA00023236"/>
    </source>
</evidence>
<dbReference type="Pfam" id="PF13438">
    <property type="entry name" value="DUF4113"/>
    <property type="match status" value="1"/>
</dbReference>
<proteinExistence type="inferred from homology"/>